<gene>
    <name evidence="6" type="ORF">MXD59_02635</name>
</gene>
<dbReference type="Gene3D" id="1.10.1660.10">
    <property type="match status" value="1"/>
</dbReference>
<keyword evidence="2" id="KW-0805">Transcription regulation</keyword>
<feature type="domain" description="HTH merR-type" evidence="5">
    <location>
        <begin position="3"/>
        <end position="71"/>
    </location>
</feature>
<reference evidence="6 7" key="1">
    <citation type="submission" date="2022-04" db="EMBL/GenBank/DDBJ databases">
        <title>Genome diversity in the genus Frankia.</title>
        <authorList>
            <person name="Carlos-Shanley C."/>
            <person name="Hahn D."/>
        </authorList>
    </citation>
    <scope>NUCLEOTIDE SEQUENCE [LARGE SCALE GENOMIC DNA]</scope>
    <source>
        <strain evidence="6 7">Ag45/Mut15</strain>
    </source>
</reference>
<evidence type="ECO:0000256" key="2">
    <source>
        <dbReference type="ARBA" id="ARBA00023015"/>
    </source>
</evidence>
<dbReference type="SUPFAM" id="SSF46955">
    <property type="entry name" value="Putative DNA-binding domain"/>
    <property type="match status" value="1"/>
</dbReference>
<name>A0ABT0JT21_9ACTN</name>
<dbReference type="Proteomes" id="UP001201873">
    <property type="component" value="Unassembled WGS sequence"/>
</dbReference>
<organism evidence="6 7">
    <name type="scientific">Frankia umida</name>
    <dbReference type="NCBI Taxonomy" id="573489"/>
    <lineage>
        <taxon>Bacteria</taxon>
        <taxon>Bacillati</taxon>
        <taxon>Actinomycetota</taxon>
        <taxon>Actinomycetes</taxon>
        <taxon>Frankiales</taxon>
        <taxon>Frankiaceae</taxon>
        <taxon>Frankia</taxon>
    </lineage>
</organism>
<evidence type="ECO:0000256" key="4">
    <source>
        <dbReference type="ARBA" id="ARBA00023163"/>
    </source>
</evidence>
<evidence type="ECO:0000256" key="3">
    <source>
        <dbReference type="ARBA" id="ARBA00023125"/>
    </source>
</evidence>
<keyword evidence="4" id="KW-0804">Transcription</keyword>
<dbReference type="EMBL" id="JALKFT010000002">
    <property type="protein sequence ID" value="MCK9874688.1"/>
    <property type="molecule type" value="Genomic_DNA"/>
</dbReference>
<evidence type="ECO:0000259" key="5">
    <source>
        <dbReference type="PROSITE" id="PS50937"/>
    </source>
</evidence>
<evidence type="ECO:0000313" key="7">
    <source>
        <dbReference type="Proteomes" id="UP001201873"/>
    </source>
</evidence>
<dbReference type="InterPro" id="IPR047057">
    <property type="entry name" value="MerR_fam"/>
</dbReference>
<dbReference type="InterPro" id="IPR000551">
    <property type="entry name" value="MerR-type_HTH_dom"/>
</dbReference>
<proteinExistence type="predicted"/>
<dbReference type="PANTHER" id="PTHR30204">
    <property type="entry name" value="REDOX-CYCLING DRUG-SENSING TRANSCRIPTIONAL ACTIVATOR SOXR"/>
    <property type="match status" value="1"/>
</dbReference>
<dbReference type="RefSeq" id="WP_248823303.1">
    <property type="nucleotide sequence ID" value="NZ_JALKFT010000002.1"/>
</dbReference>
<sequence>MGTYRISQLAERSGVPASTLRFYETAGLLPAERTPAGYRVYDDEAVQRLAFISSAKLLGLALDEIGALLTVWERGVCAAVRERMLPLVATRIADADRRAAELSSFSARLAAFHTELGEPAPAGGCGPDCGCLTTATTAKPGPVPVPVPVPLTSGRPDLPADDQPWQTVPVACTLSGGEQTERAAQWHQLLQEADSREEITDGLRLTFPPGPDLAARIAALAATEQDCCAFLAFTLHLTPAALALTVRAPETATALLADLFGASA</sequence>
<accession>A0ABT0JT21</accession>
<keyword evidence="3" id="KW-0238">DNA-binding</keyword>
<dbReference type="Pfam" id="PF13411">
    <property type="entry name" value="MerR_1"/>
    <property type="match status" value="1"/>
</dbReference>
<comment type="caution">
    <text evidence="6">The sequence shown here is derived from an EMBL/GenBank/DDBJ whole genome shotgun (WGS) entry which is preliminary data.</text>
</comment>
<evidence type="ECO:0000256" key="1">
    <source>
        <dbReference type="ARBA" id="ARBA00022491"/>
    </source>
</evidence>
<keyword evidence="1" id="KW-0678">Repressor</keyword>
<dbReference type="PANTHER" id="PTHR30204:SF69">
    <property type="entry name" value="MERR-FAMILY TRANSCRIPTIONAL REGULATOR"/>
    <property type="match status" value="1"/>
</dbReference>
<dbReference type="SMART" id="SM00422">
    <property type="entry name" value="HTH_MERR"/>
    <property type="match status" value="1"/>
</dbReference>
<keyword evidence="7" id="KW-1185">Reference proteome</keyword>
<dbReference type="PROSITE" id="PS50937">
    <property type="entry name" value="HTH_MERR_2"/>
    <property type="match status" value="1"/>
</dbReference>
<protein>
    <submittedName>
        <fullName evidence="6">MerR family transcriptional regulator</fullName>
    </submittedName>
</protein>
<dbReference type="PRINTS" id="PR00040">
    <property type="entry name" value="HTHMERR"/>
</dbReference>
<evidence type="ECO:0000313" key="6">
    <source>
        <dbReference type="EMBL" id="MCK9874688.1"/>
    </source>
</evidence>
<dbReference type="InterPro" id="IPR009061">
    <property type="entry name" value="DNA-bd_dom_put_sf"/>
</dbReference>